<evidence type="ECO:0000313" key="13">
    <source>
        <dbReference type="EMBL" id="MPM07031.1"/>
    </source>
</evidence>
<sequence length="270" mass="31422">MKIFRFYTENLFLNNTDMIREIEKEGLTLVSKYRITSADTDINSRLKPSALLGFLIQSAIDSADRMGFGFHDLRKQKLFWVLSRLSLEMKTVPLWYDEIEIETWPRDIEKILYRRDFLIRQSGNIIGRATSHWLAIDRDTKKPGKVDLEDEWMFISLRDKQAIVEAPAKLAAMISENTGSIETCFTDFDLNGHVTSTRYLEWAMNALSADFHRENIFEKLTINHIRETLPCEHLNTFVSVENNILDFAAVHQSSGQLSFRCNCSFRKKQP</sequence>
<evidence type="ECO:0000256" key="10">
    <source>
        <dbReference type="ARBA" id="ARBA00023160"/>
    </source>
</evidence>
<evidence type="ECO:0000256" key="3">
    <source>
        <dbReference type="ARBA" id="ARBA00022516"/>
    </source>
</evidence>
<dbReference type="GO" id="GO:0016297">
    <property type="term" value="F:fatty acyl-[ACP] hydrolase activity"/>
    <property type="evidence" value="ECO:0007669"/>
    <property type="project" value="InterPro"/>
</dbReference>
<evidence type="ECO:0000256" key="8">
    <source>
        <dbReference type="ARBA" id="ARBA00022946"/>
    </source>
</evidence>
<accession>A0A644WTY6</accession>
<dbReference type="InterPro" id="IPR049427">
    <property type="entry name" value="Acyl-ACP_TE_C"/>
</dbReference>
<proteinExistence type="inferred from homology"/>
<protein>
    <recommendedName>
        <fullName evidence="14">Acyl-ACP thioesterase</fullName>
    </recommendedName>
</protein>
<keyword evidence="3" id="KW-0444">Lipid biosynthesis</keyword>
<evidence type="ECO:0000256" key="6">
    <source>
        <dbReference type="ARBA" id="ARBA00022801"/>
    </source>
</evidence>
<keyword evidence="7" id="KW-0276">Fatty acid metabolism</keyword>
<dbReference type="GO" id="GO:0009507">
    <property type="term" value="C:chloroplast"/>
    <property type="evidence" value="ECO:0007669"/>
    <property type="project" value="UniProtKB-SubCell"/>
</dbReference>
<reference evidence="13" key="1">
    <citation type="submission" date="2019-08" db="EMBL/GenBank/DDBJ databases">
        <authorList>
            <person name="Kucharzyk K."/>
            <person name="Murdoch R.W."/>
            <person name="Higgins S."/>
            <person name="Loffler F."/>
        </authorList>
    </citation>
    <scope>NUCLEOTIDE SEQUENCE</scope>
</reference>
<evidence type="ECO:0000256" key="4">
    <source>
        <dbReference type="ARBA" id="ARBA00022528"/>
    </source>
</evidence>
<dbReference type="InterPro" id="IPR002864">
    <property type="entry name" value="Acyl-ACP_thioesterase_NHD"/>
</dbReference>
<dbReference type="InterPro" id="IPR029069">
    <property type="entry name" value="HotDog_dom_sf"/>
</dbReference>
<evidence type="ECO:0000256" key="7">
    <source>
        <dbReference type="ARBA" id="ARBA00022832"/>
    </source>
</evidence>
<dbReference type="Pfam" id="PF20791">
    <property type="entry name" value="Acyl-ACP_TE_C"/>
    <property type="match status" value="1"/>
</dbReference>
<comment type="similarity">
    <text evidence="2">Belongs to the acyl-ACP thioesterase family.</text>
</comment>
<dbReference type="SUPFAM" id="SSF54637">
    <property type="entry name" value="Thioesterase/thiol ester dehydrase-isomerase"/>
    <property type="match status" value="2"/>
</dbReference>
<dbReference type="CDD" id="cd00586">
    <property type="entry name" value="4HBT"/>
    <property type="match status" value="1"/>
</dbReference>
<dbReference type="PANTHER" id="PTHR31727:SF6">
    <property type="entry name" value="OLEOYL-ACYL CARRIER PROTEIN THIOESTERASE 1, CHLOROPLASTIC"/>
    <property type="match status" value="1"/>
</dbReference>
<dbReference type="EMBL" id="VSSQ01001292">
    <property type="protein sequence ID" value="MPM07031.1"/>
    <property type="molecule type" value="Genomic_DNA"/>
</dbReference>
<keyword evidence="4" id="KW-0150">Chloroplast</keyword>
<evidence type="ECO:0000256" key="9">
    <source>
        <dbReference type="ARBA" id="ARBA00023098"/>
    </source>
</evidence>
<feature type="domain" description="Acyl-ACP thioesterase-like C-terminal" evidence="12">
    <location>
        <begin position="181"/>
        <end position="266"/>
    </location>
</feature>
<keyword evidence="5" id="KW-0934">Plastid</keyword>
<evidence type="ECO:0000259" key="12">
    <source>
        <dbReference type="Pfam" id="PF20791"/>
    </source>
</evidence>
<dbReference type="Pfam" id="PF01643">
    <property type="entry name" value="Acyl-ACP_TE"/>
    <property type="match status" value="1"/>
</dbReference>
<comment type="subcellular location">
    <subcellularLocation>
        <location evidence="1">Plastid</location>
        <location evidence="1">Chloroplast</location>
    </subcellularLocation>
</comment>
<dbReference type="AlphaFoldDB" id="A0A644WTY6"/>
<feature type="domain" description="Acyl-ACP thioesterase N-terminal hotdog" evidence="11">
    <location>
        <begin position="30"/>
        <end position="147"/>
    </location>
</feature>
<dbReference type="PANTHER" id="PTHR31727">
    <property type="entry name" value="OLEOYL-ACYL CARRIER PROTEIN THIOESTERASE 1, CHLOROPLASTIC"/>
    <property type="match status" value="1"/>
</dbReference>
<dbReference type="GO" id="GO:0000036">
    <property type="term" value="F:acyl carrier activity"/>
    <property type="evidence" value="ECO:0007669"/>
    <property type="project" value="TreeGrafter"/>
</dbReference>
<dbReference type="InterPro" id="IPR045023">
    <property type="entry name" value="FATA/B"/>
</dbReference>
<keyword evidence="6" id="KW-0378">Hydrolase</keyword>
<keyword evidence="10" id="KW-0275">Fatty acid biosynthesis</keyword>
<keyword evidence="9" id="KW-0443">Lipid metabolism</keyword>
<comment type="caution">
    <text evidence="13">The sequence shown here is derived from an EMBL/GenBank/DDBJ whole genome shotgun (WGS) entry which is preliminary data.</text>
</comment>
<keyword evidence="8" id="KW-0809">Transit peptide</keyword>
<evidence type="ECO:0000256" key="5">
    <source>
        <dbReference type="ARBA" id="ARBA00022640"/>
    </source>
</evidence>
<name>A0A644WTY6_9ZZZZ</name>
<evidence type="ECO:0000259" key="11">
    <source>
        <dbReference type="Pfam" id="PF01643"/>
    </source>
</evidence>
<evidence type="ECO:0000256" key="1">
    <source>
        <dbReference type="ARBA" id="ARBA00004229"/>
    </source>
</evidence>
<evidence type="ECO:0008006" key="14">
    <source>
        <dbReference type="Google" id="ProtNLM"/>
    </source>
</evidence>
<organism evidence="13">
    <name type="scientific">bioreactor metagenome</name>
    <dbReference type="NCBI Taxonomy" id="1076179"/>
    <lineage>
        <taxon>unclassified sequences</taxon>
        <taxon>metagenomes</taxon>
        <taxon>ecological metagenomes</taxon>
    </lineage>
</organism>
<dbReference type="Gene3D" id="3.10.129.10">
    <property type="entry name" value="Hotdog Thioesterase"/>
    <property type="match status" value="1"/>
</dbReference>
<evidence type="ECO:0000256" key="2">
    <source>
        <dbReference type="ARBA" id="ARBA00006500"/>
    </source>
</evidence>
<gene>
    <name evidence="13" type="ORF">SDC9_53335</name>
</gene>